<gene>
    <name evidence="3" type="ORF">DLM46_27525</name>
</gene>
<evidence type="ECO:0008006" key="5">
    <source>
        <dbReference type="Google" id="ProtNLM"/>
    </source>
</evidence>
<dbReference type="GO" id="GO:0016491">
    <property type="term" value="F:oxidoreductase activity"/>
    <property type="evidence" value="ECO:0007669"/>
    <property type="project" value="UniProtKB-KW"/>
</dbReference>
<dbReference type="PANTHER" id="PTHR41534:SF2">
    <property type="entry name" value="3-PHENYLPROPIONATE_CINNAMIC ACID DIOXYGENASE SUBUNIT BETA"/>
    <property type="match status" value="1"/>
</dbReference>
<organism evidence="3 4">
    <name type="scientific">Paraburkholderia lacunae</name>
    <dbReference type="NCBI Taxonomy" id="2211104"/>
    <lineage>
        <taxon>Bacteria</taxon>
        <taxon>Pseudomonadati</taxon>
        <taxon>Pseudomonadota</taxon>
        <taxon>Betaproteobacteria</taxon>
        <taxon>Burkholderiales</taxon>
        <taxon>Burkholderiaceae</taxon>
        <taxon>Paraburkholderia</taxon>
    </lineage>
</organism>
<dbReference type="Proteomes" id="UP000254875">
    <property type="component" value="Unassembled WGS sequence"/>
</dbReference>
<comment type="caution">
    <text evidence="3">The sequence shown here is derived from an EMBL/GenBank/DDBJ whole genome shotgun (WGS) entry which is preliminary data.</text>
</comment>
<proteinExistence type="inferred from homology"/>
<sequence>MMDNRNTLFSQQTFAGAVELIWREAELLDRKDYREWLSLWDPAGFYVVPIDPQASDFAATLNYAYDDQDMREKRVQRMTSGYSASASDAARTVRTVARFTLTGDANDEVEVNSAQIVVAYKRGTSTLFAADLTHRISFASGEPRIVQKVIRLIDSTETLSAIGFLL</sequence>
<evidence type="ECO:0000256" key="2">
    <source>
        <dbReference type="ARBA" id="ARBA00023002"/>
    </source>
</evidence>
<dbReference type="OrthoDB" id="7062869at2"/>
<dbReference type="PANTHER" id="PTHR41534">
    <property type="entry name" value="BLR3401 PROTEIN"/>
    <property type="match status" value="1"/>
</dbReference>
<dbReference type="Pfam" id="PF00866">
    <property type="entry name" value="Ring_hydroxyl_B"/>
    <property type="match status" value="1"/>
</dbReference>
<dbReference type="InterPro" id="IPR032710">
    <property type="entry name" value="NTF2-like_dom_sf"/>
</dbReference>
<protein>
    <recommendedName>
        <fullName evidence="5">Aromatic-ring-hydroxylating dioxygenase subunit beta</fullName>
    </recommendedName>
</protein>
<reference evidence="4" key="1">
    <citation type="submission" date="2018-05" db="EMBL/GenBank/DDBJ databases">
        <authorList>
            <person name="Feng T."/>
        </authorList>
    </citation>
    <scope>NUCLEOTIDE SEQUENCE [LARGE SCALE GENOMIC DNA]</scope>
    <source>
        <strain evidence="4">S27</strain>
    </source>
</reference>
<evidence type="ECO:0000313" key="3">
    <source>
        <dbReference type="EMBL" id="RDJ99661.1"/>
    </source>
</evidence>
<dbReference type="GO" id="GO:0019380">
    <property type="term" value="P:3-phenylpropionate catabolic process"/>
    <property type="evidence" value="ECO:0007669"/>
    <property type="project" value="TreeGrafter"/>
</dbReference>
<dbReference type="SUPFAM" id="SSF54427">
    <property type="entry name" value="NTF2-like"/>
    <property type="match status" value="1"/>
</dbReference>
<dbReference type="InterPro" id="IPR000391">
    <property type="entry name" value="Rng_hydr_dOase-bsu"/>
</dbReference>
<name>A0A370N204_9BURK</name>
<comment type="similarity">
    <text evidence="1">Belongs to the bacterial ring-hydroxylating dioxygenase beta subunit family.</text>
</comment>
<dbReference type="AlphaFoldDB" id="A0A370N204"/>
<evidence type="ECO:0000313" key="4">
    <source>
        <dbReference type="Proteomes" id="UP000254875"/>
    </source>
</evidence>
<keyword evidence="2" id="KW-0560">Oxidoreductase</keyword>
<dbReference type="CDD" id="cd00667">
    <property type="entry name" value="ring_hydroxylating_dioxygenases_beta"/>
    <property type="match status" value="1"/>
</dbReference>
<keyword evidence="4" id="KW-1185">Reference proteome</keyword>
<dbReference type="EMBL" id="QHKS01000021">
    <property type="protein sequence ID" value="RDJ99661.1"/>
    <property type="molecule type" value="Genomic_DNA"/>
</dbReference>
<accession>A0A370N204</accession>
<dbReference type="Gene3D" id="3.10.450.50">
    <property type="match status" value="1"/>
</dbReference>
<dbReference type="RefSeq" id="WP_115105593.1">
    <property type="nucleotide sequence ID" value="NZ_QHKS01000021.1"/>
</dbReference>
<evidence type="ECO:0000256" key="1">
    <source>
        <dbReference type="ARBA" id="ARBA00009570"/>
    </source>
</evidence>